<reference evidence="1" key="1">
    <citation type="journal article" date="2014" name="Front. Microbiol.">
        <title>High frequency of phylogenetically diverse reductive dehalogenase-homologous genes in deep subseafloor sedimentary metagenomes.</title>
        <authorList>
            <person name="Kawai M."/>
            <person name="Futagami T."/>
            <person name="Toyoda A."/>
            <person name="Takaki Y."/>
            <person name="Nishi S."/>
            <person name="Hori S."/>
            <person name="Arai W."/>
            <person name="Tsubouchi T."/>
            <person name="Morono Y."/>
            <person name="Uchiyama I."/>
            <person name="Ito T."/>
            <person name="Fujiyama A."/>
            <person name="Inagaki F."/>
            <person name="Takami H."/>
        </authorList>
    </citation>
    <scope>NUCLEOTIDE SEQUENCE</scope>
    <source>
        <strain evidence="1">Expedition CK06-06</strain>
    </source>
</reference>
<proteinExistence type="predicted"/>
<gene>
    <name evidence="1" type="ORF">S01H4_24919</name>
</gene>
<dbReference type="AlphaFoldDB" id="X1AZU6"/>
<accession>X1AZU6</accession>
<organism evidence="1">
    <name type="scientific">marine sediment metagenome</name>
    <dbReference type="NCBI Taxonomy" id="412755"/>
    <lineage>
        <taxon>unclassified sequences</taxon>
        <taxon>metagenomes</taxon>
        <taxon>ecological metagenomes</taxon>
    </lineage>
</organism>
<dbReference type="EMBL" id="BART01011788">
    <property type="protein sequence ID" value="GAG88859.1"/>
    <property type="molecule type" value="Genomic_DNA"/>
</dbReference>
<sequence length="183" mass="19531">TTNINMSIRALVTPEINQSDEQILDASYRFTSWPSLVDGTGITNIFGDDYDYIVRMGNVQFLNSPFSVYRPSTVTSAHRAYDDDIGPVTGIPSGTGSNSSGVNITGQGSGFCNYTVEFGLDNGNLGGIRSIGSAITLASGPTLPIIQVEFSNRGEGTGALDSPIPKDATREISFDLGITWDRH</sequence>
<evidence type="ECO:0000313" key="1">
    <source>
        <dbReference type="EMBL" id="GAG88859.1"/>
    </source>
</evidence>
<protein>
    <submittedName>
        <fullName evidence="1">Uncharacterized protein</fullName>
    </submittedName>
</protein>
<comment type="caution">
    <text evidence="1">The sequence shown here is derived from an EMBL/GenBank/DDBJ whole genome shotgun (WGS) entry which is preliminary data.</text>
</comment>
<name>X1AZU6_9ZZZZ</name>
<feature type="non-terminal residue" evidence="1">
    <location>
        <position position="1"/>
    </location>
</feature>